<evidence type="ECO:0000313" key="1">
    <source>
        <dbReference type="EMBL" id="GAA5051307.1"/>
    </source>
</evidence>
<proteinExistence type="predicted"/>
<accession>A0AAV3UI71</accession>
<dbReference type="AlphaFoldDB" id="A0AAV3UI71"/>
<keyword evidence="2" id="KW-1185">Reference proteome</keyword>
<dbReference type="InterPro" id="IPR006311">
    <property type="entry name" value="TAT_signal"/>
</dbReference>
<sequence length="422" mass="45420">MSEENNGNGSSIKRRNYLKGLTVGGAALAGFGGLSTSSFAQNGDPLPAPFCDEASTPPENPPGGQAGQCINCVREVCENEPIAVALFTGLSDTCFTLPAEDIPDNAEYITLKAGQNCFLGEVPEDPEGDVTWCLPEGSQDISNATLYTCGDEDPPSVDDVEASCDEIVITTSNIPDGDTLDVTVEFADMTTETFEDVEVQNGQATVELPGESNPVHVTVTYQDNLILFDAGVMADPPCEDEPAVIDVEVTCKCITIQTANIDEGETLDVTVIFTDDSEETYSPEVDANGVATIELPGDRDPARLIIEYDGMLLFDQFVAADDAPCRKEPECPDINVKYKFKDCEWVVKSGDPDGLSVEGDETQVTICAAFPFVVQYKLDGEKLTAHAEFDEETDQYCATIGDGCSKIHWFRVCCPKDNANNN</sequence>
<reference evidence="1 2" key="1">
    <citation type="journal article" date="2019" name="Int. J. Syst. Evol. Microbiol.">
        <title>The Global Catalogue of Microorganisms (GCM) 10K type strain sequencing project: providing services to taxonomists for standard genome sequencing and annotation.</title>
        <authorList>
            <consortium name="The Broad Institute Genomics Platform"/>
            <consortium name="The Broad Institute Genome Sequencing Center for Infectious Disease"/>
            <person name="Wu L."/>
            <person name="Ma J."/>
        </authorList>
    </citation>
    <scope>NUCLEOTIDE SEQUENCE [LARGE SCALE GENOMIC DNA]</scope>
    <source>
        <strain evidence="1 2">JCM 17504</strain>
    </source>
</reference>
<gene>
    <name evidence="1" type="ORF">GCM10025751_26330</name>
</gene>
<dbReference type="GeneID" id="68616242"/>
<dbReference type="EMBL" id="BAABKX010000008">
    <property type="protein sequence ID" value="GAA5051307.1"/>
    <property type="molecule type" value="Genomic_DNA"/>
</dbReference>
<evidence type="ECO:0008006" key="3">
    <source>
        <dbReference type="Google" id="ProtNLM"/>
    </source>
</evidence>
<dbReference type="RefSeq" id="WP_227777636.1">
    <property type="nucleotide sequence ID" value="NZ_BAABKX010000008.1"/>
</dbReference>
<organism evidence="1 2">
    <name type="scientific">Haladaptatus pallidirubidus</name>
    <dbReference type="NCBI Taxonomy" id="1008152"/>
    <lineage>
        <taxon>Archaea</taxon>
        <taxon>Methanobacteriati</taxon>
        <taxon>Methanobacteriota</taxon>
        <taxon>Stenosarchaea group</taxon>
        <taxon>Halobacteria</taxon>
        <taxon>Halobacteriales</taxon>
        <taxon>Haladaptataceae</taxon>
        <taxon>Haladaptatus</taxon>
    </lineage>
</organism>
<comment type="caution">
    <text evidence="1">The sequence shown here is derived from an EMBL/GenBank/DDBJ whole genome shotgun (WGS) entry which is preliminary data.</text>
</comment>
<dbReference type="PROSITE" id="PS51318">
    <property type="entry name" value="TAT"/>
    <property type="match status" value="1"/>
</dbReference>
<evidence type="ECO:0000313" key="2">
    <source>
        <dbReference type="Proteomes" id="UP001501729"/>
    </source>
</evidence>
<name>A0AAV3UI71_9EURY</name>
<protein>
    <recommendedName>
        <fullName evidence="3">Tat (Twin-arginine translocation) pathway signal sequence</fullName>
    </recommendedName>
</protein>
<dbReference type="Proteomes" id="UP001501729">
    <property type="component" value="Unassembled WGS sequence"/>
</dbReference>